<accession>A0ACC6P862</accession>
<dbReference type="Proteomes" id="UP001380953">
    <property type="component" value="Unassembled WGS sequence"/>
</dbReference>
<dbReference type="EMBL" id="JBBKAR010000011">
    <property type="protein sequence ID" value="MEJ8303113.1"/>
    <property type="molecule type" value="Genomic_DNA"/>
</dbReference>
<evidence type="ECO:0000313" key="2">
    <source>
        <dbReference type="Proteomes" id="UP001380953"/>
    </source>
</evidence>
<comment type="caution">
    <text evidence="1">The sequence shown here is derived from an EMBL/GenBank/DDBJ whole genome shotgun (WGS) entry which is preliminary data.</text>
</comment>
<name>A0ACC6P862_9BACL</name>
<reference evidence="1" key="1">
    <citation type="submission" date="2024-03" db="EMBL/GenBank/DDBJ databases">
        <title>Whole genome sequecning of epiphytes from Marcgravia umbellata leaves.</title>
        <authorList>
            <person name="Kumar G."/>
            <person name="Savka M.A."/>
        </authorList>
    </citation>
    <scope>NUCLEOTIDE SEQUENCE</scope>
    <source>
        <strain evidence="1">RIT_BL5</strain>
    </source>
</reference>
<keyword evidence="2" id="KW-1185">Reference proteome</keyword>
<proteinExistence type="predicted"/>
<protein>
    <submittedName>
        <fullName evidence="1">Polymorphic toxin-type HINT domain-containing protein</fullName>
    </submittedName>
</protein>
<sequence>MSVETIIDSTIGAASIVSASKGNSSTKIRSCNCFTAETKVLTESGEKNIEDIEAGDMLLSKDERTGDVQYKAVTYTFNHDTEDIYNIHINSQTIRATFNRPFYVTNKGWIFVKDLKIGDLLVRSDGSTLKIDCIDLDHKRVKVYNMTVDEYHTYFVSDLGIWAHNSDCSITISNAAARVSKKLSPEAKKGYEAAIKGLETGNLTGLNAHPLSHNRKGQWAVDVKGTGRGRGDGRVIYTKEADGSINVVKVLTTHNDY</sequence>
<gene>
    <name evidence="1" type="ORF">WKI47_04195</name>
</gene>
<organism evidence="1 2">
    <name type="scientific">Saccharibacillus sacchari</name>
    <dbReference type="NCBI Taxonomy" id="456493"/>
    <lineage>
        <taxon>Bacteria</taxon>
        <taxon>Bacillati</taxon>
        <taxon>Bacillota</taxon>
        <taxon>Bacilli</taxon>
        <taxon>Bacillales</taxon>
        <taxon>Paenibacillaceae</taxon>
        <taxon>Saccharibacillus</taxon>
    </lineage>
</organism>
<evidence type="ECO:0000313" key="1">
    <source>
        <dbReference type="EMBL" id="MEJ8303113.1"/>
    </source>
</evidence>